<feature type="transmembrane region" description="Helical" evidence="9">
    <location>
        <begin position="186"/>
        <end position="205"/>
    </location>
</feature>
<dbReference type="GO" id="GO:1902600">
    <property type="term" value="P:proton transmembrane transport"/>
    <property type="evidence" value="ECO:0007669"/>
    <property type="project" value="InterPro"/>
</dbReference>
<evidence type="ECO:0000259" key="10">
    <source>
        <dbReference type="PROSITE" id="PS51202"/>
    </source>
</evidence>
<evidence type="ECO:0000256" key="8">
    <source>
        <dbReference type="ARBA" id="ARBA00023136"/>
    </source>
</evidence>
<evidence type="ECO:0000256" key="7">
    <source>
        <dbReference type="ARBA" id="ARBA00023065"/>
    </source>
</evidence>
<organism evidence="11 12">
    <name type="scientific">Microvenator marinus</name>
    <dbReference type="NCBI Taxonomy" id="2600177"/>
    <lineage>
        <taxon>Bacteria</taxon>
        <taxon>Deltaproteobacteria</taxon>
        <taxon>Bradymonadales</taxon>
        <taxon>Microvenatoraceae</taxon>
        <taxon>Microvenator</taxon>
    </lineage>
</organism>
<dbReference type="Pfam" id="PF00999">
    <property type="entry name" value="Na_H_Exchanger"/>
    <property type="match status" value="1"/>
</dbReference>
<dbReference type="NCBIfam" id="NF003715">
    <property type="entry name" value="PRK05326.1-2"/>
    <property type="match status" value="1"/>
</dbReference>
<dbReference type="InterPro" id="IPR036721">
    <property type="entry name" value="RCK_C_sf"/>
</dbReference>
<proteinExistence type="predicted"/>
<keyword evidence="2" id="KW-0813">Transport</keyword>
<evidence type="ECO:0000256" key="3">
    <source>
        <dbReference type="ARBA" id="ARBA00022449"/>
    </source>
</evidence>
<dbReference type="PANTHER" id="PTHR32507">
    <property type="entry name" value="NA(+)/H(+) ANTIPORTER 1"/>
    <property type="match status" value="1"/>
</dbReference>
<keyword evidence="12" id="KW-1185">Reference proteome</keyword>
<feature type="transmembrane region" description="Helical" evidence="9">
    <location>
        <begin position="34"/>
        <end position="53"/>
    </location>
</feature>
<keyword evidence="4" id="KW-1003">Cell membrane</keyword>
<keyword evidence="7" id="KW-0406">Ion transport</keyword>
<evidence type="ECO:0000256" key="5">
    <source>
        <dbReference type="ARBA" id="ARBA00022692"/>
    </source>
</evidence>
<evidence type="ECO:0000256" key="6">
    <source>
        <dbReference type="ARBA" id="ARBA00022989"/>
    </source>
</evidence>
<dbReference type="InterPro" id="IPR038770">
    <property type="entry name" value="Na+/solute_symporter_sf"/>
</dbReference>
<dbReference type="GO" id="GO:0005886">
    <property type="term" value="C:plasma membrane"/>
    <property type="evidence" value="ECO:0007669"/>
    <property type="project" value="UniProtKB-SubCell"/>
</dbReference>
<keyword evidence="8 9" id="KW-0472">Membrane</keyword>
<dbReference type="NCBIfam" id="NF003716">
    <property type="entry name" value="PRK05326.1-3"/>
    <property type="match status" value="1"/>
</dbReference>
<evidence type="ECO:0000256" key="2">
    <source>
        <dbReference type="ARBA" id="ARBA00022448"/>
    </source>
</evidence>
<evidence type="ECO:0000313" key="11">
    <source>
        <dbReference type="EMBL" id="QED29322.1"/>
    </source>
</evidence>
<evidence type="ECO:0000256" key="1">
    <source>
        <dbReference type="ARBA" id="ARBA00004651"/>
    </source>
</evidence>
<dbReference type="Gene3D" id="3.30.70.1450">
    <property type="entry name" value="Regulator of K+ conductance, C-terminal domain"/>
    <property type="match status" value="1"/>
</dbReference>
<feature type="transmembrane region" description="Helical" evidence="9">
    <location>
        <begin position="332"/>
        <end position="351"/>
    </location>
</feature>
<dbReference type="InterPro" id="IPR006037">
    <property type="entry name" value="RCK_C"/>
</dbReference>
<dbReference type="EMBL" id="CP042467">
    <property type="protein sequence ID" value="QED29322.1"/>
    <property type="molecule type" value="Genomic_DNA"/>
</dbReference>
<dbReference type="GO" id="GO:0015297">
    <property type="term" value="F:antiporter activity"/>
    <property type="evidence" value="ECO:0007669"/>
    <property type="project" value="UniProtKB-KW"/>
</dbReference>
<dbReference type="KEGG" id="bbae:FRD01_19205"/>
<sequence>MFIIDFVLLLVGVLLFFGIWSSKISTKVGVPGLVLFLLIGMLAGSDGIGGIKFDDFKMAHAVGTVALAVILFDGGLRTGLDSVKLAWKPAGMLATAGVLGTAGITGAFAAWLMDWPILYGLLLGSIISSTDAAAVFGILKGQGLRLRPRLGSTLELESGSNDPMAIFLTIGCIEIIRAGAPDWGSLALLFVSQMGVGALVGVGMGKAGARFINRVNLDAAGLYPVLAGAIGLLSFGLAANLGGSGFLAIYLTGIVVGNKDVVFRRGIYLFHDGVAWTGQIVMFTLLGLLVFPSTMLGMTAPGLAIAAVLILVARPISVFATLGFFGFKFRELVLLSWTGLKGAVPIMLATFPLMFEVEHGREIFNLVFFVVLVSAMTQGWSLPSVAKALGLNESMRPEPHATLEISALQHVNAEIVEYFISKDSPAAGRKLSELALPQECLVALIAREKHAIAPKGSSVLEVGDYAFVVQDRGVRPYMDRLFAGASAEDAILPADLPIVFGRHVRVEALKTFYSLEIPTEEGKSLGEIVDAGFERIGDWKLSAVDDVSVLVKWAGKI</sequence>
<dbReference type="Gene3D" id="1.20.1530.20">
    <property type="match status" value="1"/>
</dbReference>
<dbReference type="PROSITE" id="PS51202">
    <property type="entry name" value="RCK_C"/>
    <property type="match status" value="1"/>
</dbReference>
<keyword evidence="3" id="KW-0050">Antiport</keyword>
<name>A0A5B8XTT1_9DELT</name>
<reference evidence="11 12" key="1">
    <citation type="submission" date="2019-08" db="EMBL/GenBank/DDBJ databases">
        <authorList>
            <person name="Liang Q."/>
        </authorList>
    </citation>
    <scope>NUCLEOTIDE SEQUENCE [LARGE SCALE GENOMIC DNA]</scope>
    <source>
        <strain evidence="11 12">V1718</strain>
    </source>
</reference>
<dbReference type="InterPro" id="IPR006153">
    <property type="entry name" value="Cation/H_exchanger_TM"/>
</dbReference>
<evidence type="ECO:0000256" key="9">
    <source>
        <dbReference type="SAM" id="Phobius"/>
    </source>
</evidence>
<dbReference type="PANTHER" id="PTHR32507:SF7">
    <property type="entry name" value="K(+)_H(+) ANTIPORTER NHAP2"/>
    <property type="match status" value="1"/>
</dbReference>
<feature type="transmembrane region" description="Helical" evidence="9">
    <location>
        <begin position="268"/>
        <end position="291"/>
    </location>
</feature>
<keyword evidence="5 9" id="KW-0812">Transmembrane</keyword>
<dbReference type="Proteomes" id="UP000321595">
    <property type="component" value="Chromosome"/>
</dbReference>
<dbReference type="RefSeq" id="WP_146962555.1">
    <property type="nucleotide sequence ID" value="NZ_CP042467.1"/>
</dbReference>
<feature type="transmembrane region" description="Helical" evidence="9">
    <location>
        <begin position="92"/>
        <end position="111"/>
    </location>
</feature>
<evidence type="ECO:0000256" key="4">
    <source>
        <dbReference type="ARBA" id="ARBA00022475"/>
    </source>
</evidence>
<dbReference type="Pfam" id="PF02080">
    <property type="entry name" value="TrkA_C"/>
    <property type="match status" value="1"/>
</dbReference>
<gene>
    <name evidence="11" type="ORF">FRD01_19205</name>
</gene>
<dbReference type="GO" id="GO:0006813">
    <property type="term" value="P:potassium ion transport"/>
    <property type="evidence" value="ECO:0007669"/>
    <property type="project" value="InterPro"/>
</dbReference>
<dbReference type="SUPFAM" id="SSF116726">
    <property type="entry name" value="TrkA C-terminal domain-like"/>
    <property type="match status" value="1"/>
</dbReference>
<dbReference type="GO" id="GO:0008324">
    <property type="term" value="F:monoatomic cation transmembrane transporter activity"/>
    <property type="evidence" value="ECO:0007669"/>
    <property type="project" value="InterPro"/>
</dbReference>
<comment type="subcellular location">
    <subcellularLocation>
        <location evidence="1">Cell membrane</location>
        <topology evidence="1">Multi-pass membrane protein</topology>
    </subcellularLocation>
</comment>
<evidence type="ECO:0000313" key="12">
    <source>
        <dbReference type="Proteomes" id="UP000321595"/>
    </source>
</evidence>
<protein>
    <submittedName>
        <fullName evidence="11">Potassium/proton antiporter</fullName>
    </submittedName>
</protein>
<feature type="transmembrane region" description="Helical" evidence="9">
    <location>
        <begin position="6"/>
        <end position="22"/>
    </location>
</feature>
<dbReference type="OrthoDB" id="9810759at2"/>
<feature type="transmembrane region" description="Helical" evidence="9">
    <location>
        <begin position="303"/>
        <end position="325"/>
    </location>
</feature>
<keyword evidence="6 9" id="KW-1133">Transmembrane helix</keyword>
<feature type="transmembrane region" description="Helical" evidence="9">
    <location>
        <begin position="225"/>
        <end position="256"/>
    </location>
</feature>
<feature type="transmembrane region" description="Helical" evidence="9">
    <location>
        <begin position="363"/>
        <end position="386"/>
    </location>
</feature>
<accession>A0A5B8XTT1</accession>
<feature type="domain" description="RCK C-terminal" evidence="10">
    <location>
        <begin position="403"/>
        <end position="484"/>
    </location>
</feature>
<feature type="transmembrane region" description="Helical" evidence="9">
    <location>
        <begin position="117"/>
        <end position="139"/>
    </location>
</feature>
<feature type="transmembrane region" description="Helical" evidence="9">
    <location>
        <begin position="59"/>
        <end position="80"/>
    </location>
</feature>
<dbReference type="AlphaFoldDB" id="A0A5B8XTT1"/>